<sequence>MSSTLVPKNKYIANYEMLNDVEIVQNFNNLLTSFLATAINLFVIIRLLHSRTSVHGLRRLLLVQSTVAILGAIAGECANEVQTVGKSGYIKVGHSFLPPSYQGIRYLLCVEDFFSTLIQYIIAVFNLHRLIAVTKPHKIALLYKIFIPITILFCILNSIQYFVDVDYTNQILSTGDMSSLLIVCLICYFKLKKYFAQHASVSIRVARLQHQLNMSMLMQIILQTISTGLVLILPWLISVLYPNANGMEDYSTMILYVILRWLSVLYPALIVWSIWGFLRESPPHSPVIAFTSGDEKSRTERKHSLFA</sequence>
<organism evidence="2 3">
    <name type="scientific">Diploscapter pachys</name>
    <dbReference type="NCBI Taxonomy" id="2018661"/>
    <lineage>
        <taxon>Eukaryota</taxon>
        <taxon>Metazoa</taxon>
        <taxon>Ecdysozoa</taxon>
        <taxon>Nematoda</taxon>
        <taxon>Chromadorea</taxon>
        <taxon>Rhabditida</taxon>
        <taxon>Rhabditina</taxon>
        <taxon>Rhabditomorpha</taxon>
        <taxon>Rhabditoidea</taxon>
        <taxon>Rhabditidae</taxon>
        <taxon>Diploscapter</taxon>
    </lineage>
</organism>
<keyword evidence="3" id="KW-1185">Reference proteome</keyword>
<feature type="transmembrane region" description="Helical" evidence="1">
    <location>
        <begin position="253"/>
        <end position="278"/>
    </location>
</feature>
<reference evidence="2 3" key="1">
    <citation type="journal article" date="2017" name="Curr. Biol.">
        <title>Genome architecture and evolution of a unichromosomal asexual nematode.</title>
        <authorList>
            <person name="Fradin H."/>
            <person name="Zegar C."/>
            <person name="Gutwein M."/>
            <person name="Lucas J."/>
            <person name="Kovtun M."/>
            <person name="Corcoran D."/>
            <person name="Baugh L.R."/>
            <person name="Kiontke K."/>
            <person name="Gunsalus K."/>
            <person name="Fitch D.H."/>
            <person name="Piano F."/>
        </authorList>
    </citation>
    <scope>NUCLEOTIDE SEQUENCE [LARGE SCALE GENOMIC DNA]</scope>
    <source>
        <strain evidence="2">PF1309</strain>
    </source>
</reference>
<gene>
    <name evidence="2" type="ORF">WR25_18181</name>
</gene>
<evidence type="ECO:0008006" key="4">
    <source>
        <dbReference type="Google" id="ProtNLM"/>
    </source>
</evidence>
<evidence type="ECO:0000313" key="3">
    <source>
        <dbReference type="Proteomes" id="UP000218231"/>
    </source>
</evidence>
<accession>A0A2A2JHZ8</accession>
<protein>
    <recommendedName>
        <fullName evidence="4">G-protein coupled receptors family 1 profile domain-containing protein</fullName>
    </recommendedName>
</protein>
<proteinExistence type="predicted"/>
<name>A0A2A2JHZ8_9BILA</name>
<feature type="transmembrane region" description="Helical" evidence="1">
    <location>
        <begin position="27"/>
        <end position="48"/>
    </location>
</feature>
<keyword evidence="1" id="KW-0472">Membrane</keyword>
<keyword evidence="1" id="KW-1133">Transmembrane helix</keyword>
<evidence type="ECO:0000256" key="1">
    <source>
        <dbReference type="SAM" id="Phobius"/>
    </source>
</evidence>
<feature type="transmembrane region" description="Helical" evidence="1">
    <location>
        <begin position="139"/>
        <end position="159"/>
    </location>
</feature>
<comment type="caution">
    <text evidence="2">The sequence shown here is derived from an EMBL/GenBank/DDBJ whole genome shotgun (WGS) entry which is preliminary data.</text>
</comment>
<dbReference type="Proteomes" id="UP000218231">
    <property type="component" value="Unassembled WGS sequence"/>
</dbReference>
<dbReference type="AlphaFoldDB" id="A0A2A2JHZ8"/>
<feature type="transmembrane region" description="Helical" evidence="1">
    <location>
        <begin position="212"/>
        <end position="241"/>
    </location>
</feature>
<feature type="transmembrane region" description="Helical" evidence="1">
    <location>
        <begin position="104"/>
        <end position="127"/>
    </location>
</feature>
<keyword evidence="1" id="KW-0812">Transmembrane</keyword>
<evidence type="ECO:0000313" key="2">
    <source>
        <dbReference type="EMBL" id="PAV61330.1"/>
    </source>
</evidence>
<dbReference type="EMBL" id="LIAE01010418">
    <property type="protein sequence ID" value="PAV61330.1"/>
    <property type="molecule type" value="Genomic_DNA"/>
</dbReference>